<keyword evidence="6 10" id="KW-0479">Metal-binding</keyword>
<dbReference type="InterPro" id="IPR006035">
    <property type="entry name" value="Ureohydrolase"/>
</dbReference>
<evidence type="ECO:0000256" key="4">
    <source>
        <dbReference type="ARBA" id="ARBA00022436"/>
    </source>
</evidence>
<dbReference type="Pfam" id="PF00491">
    <property type="entry name" value="Arginase"/>
    <property type="match status" value="1"/>
</dbReference>
<feature type="binding site" evidence="10">
    <location>
        <position position="253"/>
    </location>
    <ligand>
        <name>Mn(2+)</name>
        <dbReference type="ChEBI" id="CHEBI:29035"/>
        <label>1</label>
    </ligand>
</feature>
<evidence type="ECO:0000256" key="14">
    <source>
        <dbReference type="SAM" id="MobiDB-lite"/>
    </source>
</evidence>
<dbReference type="GO" id="GO:0004053">
    <property type="term" value="F:arginase activity"/>
    <property type="evidence" value="ECO:0007669"/>
    <property type="project" value="UniProtKB-EC"/>
</dbReference>
<feature type="binding site" evidence="10">
    <location>
        <position position="147"/>
    </location>
    <ligand>
        <name>Mn(2+)</name>
        <dbReference type="ChEBI" id="CHEBI:29035"/>
        <label>1</label>
    </ligand>
</feature>
<dbReference type="EC" id="3.5.3.1" evidence="2 13"/>
<feature type="binding site" evidence="10">
    <location>
        <position position="121"/>
    </location>
    <ligand>
        <name>Mn(2+)</name>
        <dbReference type="ChEBI" id="CHEBI:29035"/>
        <label>1</label>
    </ligand>
</feature>
<dbReference type="UniPathway" id="UPA00158">
    <property type="reaction ID" value="UER00270"/>
</dbReference>
<dbReference type="OrthoDB" id="9992747at2759"/>
<evidence type="ECO:0000256" key="3">
    <source>
        <dbReference type="ARBA" id="ARBA00018123"/>
    </source>
</evidence>
<dbReference type="GO" id="GO:0005634">
    <property type="term" value="C:nucleus"/>
    <property type="evidence" value="ECO:0007669"/>
    <property type="project" value="TreeGrafter"/>
</dbReference>
<comment type="catalytic activity">
    <reaction evidence="9 13">
        <text>L-arginine + H2O = urea + L-ornithine</text>
        <dbReference type="Rhea" id="RHEA:20569"/>
        <dbReference type="ChEBI" id="CHEBI:15377"/>
        <dbReference type="ChEBI" id="CHEBI:16199"/>
        <dbReference type="ChEBI" id="CHEBI:32682"/>
        <dbReference type="ChEBI" id="CHEBI:46911"/>
        <dbReference type="EC" id="3.5.3.1"/>
    </reaction>
</comment>
<organism evidence="15 16">
    <name type="scientific">Ignelater luminosus</name>
    <name type="common">Cucubano</name>
    <name type="synonym">Pyrophorus luminosus</name>
    <dbReference type="NCBI Taxonomy" id="2038154"/>
    <lineage>
        <taxon>Eukaryota</taxon>
        <taxon>Metazoa</taxon>
        <taxon>Ecdysozoa</taxon>
        <taxon>Arthropoda</taxon>
        <taxon>Hexapoda</taxon>
        <taxon>Insecta</taxon>
        <taxon>Pterygota</taxon>
        <taxon>Neoptera</taxon>
        <taxon>Endopterygota</taxon>
        <taxon>Coleoptera</taxon>
        <taxon>Polyphaga</taxon>
        <taxon>Elateriformia</taxon>
        <taxon>Elateroidea</taxon>
        <taxon>Elateridae</taxon>
        <taxon>Agrypninae</taxon>
        <taxon>Pyrophorini</taxon>
        <taxon>Ignelater</taxon>
    </lineage>
</organism>
<feature type="binding site" evidence="10">
    <location>
        <position position="145"/>
    </location>
    <ligand>
        <name>Mn(2+)</name>
        <dbReference type="ChEBI" id="CHEBI:29035"/>
        <label>1</label>
    </ligand>
</feature>
<dbReference type="PRINTS" id="PR00116">
    <property type="entry name" value="ARGINASE"/>
</dbReference>
<evidence type="ECO:0000313" key="15">
    <source>
        <dbReference type="EMBL" id="KAF2881723.1"/>
    </source>
</evidence>
<evidence type="ECO:0000256" key="7">
    <source>
        <dbReference type="ARBA" id="ARBA00022801"/>
    </source>
</evidence>
<dbReference type="CDD" id="cd09989">
    <property type="entry name" value="Arginase"/>
    <property type="match status" value="1"/>
</dbReference>
<proteinExistence type="inferred from homology"/>
<dbReference type="InterPro" id="IPR020855">
    <property type="entry name" value="Ureohydrolase_Mn_BS"/>
</dbReference>
<feature type="region of interest" description="Disordered" evidence="14">
    <location>
        <begin position="332"/>
        <end position="351"/>
    </location>
</feature>
<gene>
    <name evidence="15" type="ORF">ILUMI_24458</name>
</gene>
<evidence type="ECO:0000256" key="12">
    <source>
        <dbReference type="RuleBase" id="RU003684"/>
    </source>
</evidence>
<protein>
    <recommendedName>
        <fullName evidence="3 13">Arginase</fullName>
        <ecNumber evidence="2 13">3.5.3.1</ecNumber>
    </recommendedName>
</protein>
<evidence type="ECO:0000256" key="2">
    <source>
        <dbReference type="ARBA" id="ARBA00012168"/>
    </source>
</evidence>
<dbReference type="GO" id="GO:0000050">
    <property type="term" value="P:urea cycle"/>
    <property type="evidence" value="ECO:0007669"/>
    <property type="project" value="UniProtKB-UniPathway"/>
</dbReference>
<dbReference type="InterPro" id="IPR023696">
    <property type="entry name" value="Ureohydrolase_dom_sf"/>
</dbReference>
<reference evidence="15" key="1">
    <citation type="submission" date="2019-08" db="EMBL/GenBank/DDBJ databases">
        <title>The genome of the North American firefly Photinus pyralis.</title>
        <authorList>
            <consortium name="Photinus pyralis genome working group"/>
            <person name="Fallon T.R."/>
            <person name="Sander Lower S.E."/>
            <person name="Weng J.-K."/>
        </authorList>
    </citation>
    <scope>NUCLEOTIDE SEQUENCE</scope>
    <source>
        <strain evidence="15">TRF0915ILg1</strain>
        <tissue evidence="15">Whole body</tissue>
    </source>
</reference>
<evidence type="ECO:0000256" key="1">
    <source>
        <dbReference type="ARBA" id="ARBA00005098"/>
    </source>
</evidence>
<dbReference type="AlphaFoldDB" id="A0A8K0C719"/>
<dbReference type="FunFam" id="3.40.800.10:FF:000005">
    <property type="entry name" value="Arginase"/>
    <property type="match status" value="1"/>
</dbReference>
<dbReference type="PROSITE" id="PS51409">
    <property type="entry name" value="ARGINASE_2"/>
    <property type="match status" value="1"/>
</dbReference>
<evidence type="ECO:0000313" key="16">
    <source>
        <dbReference type="Proteomes" id="UP000801492"/>
    </source>
</evidence>
<keyword evidence="16" id="KW-1185">Reference proteome</keyword>
<evidence type="ECO:0000256" key="9">
    <source>
        <dbReference type="ARBA" id="ARBA00047391"/>
    </source>
</evidence>
<keyword evidence="7 12" id="KW-0378">Hydrolase</keyword>
<dbReference type="SUPFAM" id="SSF52768">
    <property type="entry name" value="Arginase/deacetylase"/>
    <property type="match status" value="1"/>
</dbReference>
<comment type="similarity">
    <text evidence="11 12">Belongs to the arginase family.</text>
</comment>
<dbReference type="PROSITE" id="PS01053">
    <property type="entry name" value="ARGINASE_1"/>
    <property type="match status" value="1"/>
</dbReference>
<dbReference type="PANTHER" id="PTHR43782">
    <property type="entry name" value="ARGINASE"/>
    <property type="match status" value="1"/>
</dbReference>
<dbReference type="GO" id="GO:0010121">
    <property type="term" value="P:L-arginine catabolic process to proline via ornithine"/>
    <property type="evidence" value="ECO:0007669"/>
    <property type="project" value="UniProtKB-ARBA"/>
</dbReference>
<accession>A0A8K0C719</accession>
<dbReference type="Gene3D" id="3.40.800.10">
    <property type="entry name" value="Ureohydrolase domain"/>
    <property type="match status" value="1"/>
</dbReference>
<evidence type="ECO:0000256" key="5">
    <source>
        <dbReference type="ARBA" id="ARBA00022503"/>
    </source>
</evidence>
<dbReference type="NCBIfam" id="TIGR01229">
    <property type="entry name" value="rocF_arginase"/>
    <property type="match status" value="1"/>
</dbReference>
<evidence type="ECO:0000256" key="13">
    <source>
        <dbReference type="RuleBase" id="RU361159"/>
    </source>
</evidence>
<dbReference type="PIRSF" id="PIRSF036979">
    <property type="entry name" value="Arginase"/>
    <property type="match status" value="1"/>
</dbReference>
<comment type="cofactor">
    <cofactor evidence="10 13">
        <name>Mn(2+)</name>
        <dbReference type="ChEBI" id="CHEBI:29035"/>
    </cofactor>
    <text evidence="10 13">Binds 2 manganese ions per subunit.</text>
</comment>
<name>A0A8K0C719_IGNLU</name>
<evidence type="ECO:0000256" key="10">
    <source>
        <dbReference type="PIRSR" id="PIRSR036979-1"/>
    </source>
</evidence>
<comment type="pathway">
    <text evidence="1 13">Nitrogen metabolism; urea cycle; L-ornithine and urea from L-arginine: step 1/1.</text>
</comment>
<dbReference type="EMBL" id="VTPC01090704">
    <property type="protein sequence ID" value="KAF2881723.1"/>
    <property type="molecule type" value="Genomic_DNA"/>
</dbReference>
<evidence type="ECO:0000256" key="6">
    <source>
        <dbReference type="ARBA" id="ARBA00022723"/>
    </source>
</evidence>
<evidence type="ECO:0000256" key="11">
    <source>
        <dbReference type="PROSITE-ProRule" id="PRU00742"/>
    </source>
</evidence>
<dbReference type="InterPro" id="IPR014033">
    <property type="entry name" value="Arginase"/>
</dbReference>
<sequence>MFNNSRRFLTTQIFKQIRHRSTVKIGVLGVPFDKGQPRVGVGNGPKFIREAGLINRLREIHENIDVKDYGDVQYTIDNKISDAIPNMKDYEHMVPCAERTSKSVADIIRSGRICLTLGGDHSIGVATVDGHIQAKSENIALLWIDAHADLNTNKTSSTGNTHGMPVALLAKELSDYWPYLPGMDWQKPVISIRNVAYIGLRSVDSFERLIIEKLGITAFGMEDIERYGIDTILSMALDKVDPERNKSIHVSYDIDSLDALEAPSTGTSVRGGLTLREGIYIMESIHRTGRLGAMDLVEVNPSIGTERDVRTTVEAAIHVILAAFGHSRRGLRPKDSHELPLQTFPPKQSLI</sequence>
<evidence type="ECO:0000256" key="8">
    <source>
        <dbReference type="ARBA" id="ARBA00023211"/>
    </source>
</evidence>
<keyword evidence="4 13" id="KW-0835">Urea cycle</keyword>
<comment type="caution">
    <text evidence="15">The sequence shown here is derived from an EMBL/GenBank/DDBJ whole genome shotgun (WGS) entry which is preliminary data.</text>
</comment>
<feature type="binding site" evidence="10">
    <location>
        <position position="149"/>
    </location>
    <ligand>
        <name>Mn(2+)</name>
        <dbReference type="ChEBI" id="CHEBI:29035"/>
        <label>1</label>
    </ligand>
</feature>
<keyword evidence="8 10" id="KW-0464">Manganese</keyword>
<dbReference type="PANTHER" id="PTHR43782:SF3">
    <property type="entry name" value="ARGINASE"/>
    <property type="match status" value="1"/>
</dbReference>
<dbReference type="GO" id="GO:0030145">
    <property type="term" value="F:manganese ion binding"/>
    <property type="evidence" value="ECO:0007669"/>
    <property type="project" value="TreeGrafter"/>
</dbReference>
<dbReference type="GO" id="GO:0005829">
    <property type="term" value="C:cytosol"/>
    <property type="evidence" value="ECO:0007669"/>
    <property type="project" value="TreeGrafter"/>
</dbReference>
<dbReference type="Proteomes" id="UP000801492">
    <property type="component" value="Unassembled WGS sequence"/>
</dbReference>
<keyword evidence="5 13" id="KW-0056">Arginine metabolism</keyword>
<feature type="binding site" evidence="10">
    <location>
        <position position="255"/>
    </location>
    <ligand>
        <name>Mn(2+)</name>
        <dbReference type="ChEBI" id="CHEBI:29035"/>
        <label>1</label>
    </ligand>
</feature>